<sequence length="143" mass="15483">MTGLHHVELWVPELAAVEAEWAWLFERVGFADGRAWPGGRTWTAGGVEIVLTESPTMHDAGHDRRRSGVNHLAFRAGTAATVDATMAGAASAGWRPLYQDRYPFAGGPQHYAGWLENASGFKVELVADDQVRNSGRPAATHCS</sequence>
<dbReference type="PROSITE" id="PS51819">
    <property type="entry name" value="VOC"/>
    <property type="match status" value="1"/>
</dbReference>
<reference evidence="2 3" key="1">
    <citation type="submission" date="2019-09" db="EMBL/GenBank/DDBJ databases">
        <title>Phylogeny of genus Pseudoclavibacter and closely related genus.</title>
        <authorList>
            <person name="Li Y."/>
        </authorList>
    </citation>
    <scope>NUCLEOTIDE SEQUENCE [LARGE SCALE GENOMIC DNA]</scope>
    <source>
        <strain evidence="2 3">DSM 23821</strain>
    </source>
</reference>
<dbReference type="Gene3D" id="3.10.180.10">
    <property type="entry name" value="2,3-Dihydroxybiphenyl 1,2-Dioxygenase, domain 1"/>
    <property type="match status" value="1"/>
</dbReference>
<evidence type="ECO:0000313" key="2">
    <source>
        <dbReference type="EMBL" id="KAB1662540.1"/>
    </source>
</evidence>
<dbReference type="InterPro" id="IPR029068">
    <property type="entry name" value="Glyas_Bleomycin-R_OHBP_Dase"/>
</dbReference>
<accession>A0A7J5C428</accession>
<evidence type="ECO:0000313" key="3">
    <source>
        <dbReference type="Proteomes" id="UP000467240"/>
    </source>
</evidence>
<dbReference type="AlphaFoldDB" id="A0A7J5C428"/>
<dbReference type="Proteomes" id="UP000467240">
    <property type="component" value="Unassembled WGS sequence"/>
</dbReference>
<name>A0A7J5C428_9MICO</name>
<evidence type="ECO:0000259" key="1">
    <source>
        <dbReference type="PROSITE" id="PS51819"/>
    </source>
</evidence>
<dbReference type="SUPFAM" id="SSF54593">
    <property type="entry name" value="Glyoxalase/Bleomycin resistance protein/Dihydroxybiphenyl dioxygenase"/>
    <property type="match status" value="1"/>
</dbReference>
<dbReference type="RefSeq" id="WP_158038972.1">
    <property type="nucleotide sequence ID" value="NZ_JACCFV010000001.1"/>
</dbReference>
<organism evidence="2 3">
    <name type="scientific">Pseudoclavibacter chungangensis</name>
    <dbReference type="NCBI Taxonomy" id="587635"/>
    <lineage>
        <taxon>Bacteria</taxon>
        <taxon>Bacillati</taxon>
        <taxon>Actinomycetota</taxon>
        <taxon>Actinomycetes</taxon>
        <taxon>Micrococcales</taxon>
        <taxon>Microbacteriaceae</taxon>
        <taxon>Pseudoclavibacter</taxon>
    </lineage>
</organism>
<protein>
    <submittedName>
        <fullName evidence="2">Glyoxalase</fullName>
    </submittedName>
</protein>
<feature type="domain" description="VOC" evidence="1">
    <location>
        <begin position="3"/>
        <end position="128"/>
    </location>
</feature>
<keyword evidence="3" id="KW-1185">Reference proteome</keyword>
<dbReference type="Pfam" id="PF13669">
    <property type="entry name" value="Glyoxalase_4"/>
    <property type="match status" value="1"/>
</dbReference>
<proteinExistence type="predicted"/>
<gene>
    <name evidence="2" type="ORF">F8O01_00915</name>
</gene>
<dbReference type="OrthoDB" id="5296884at2"/>
<comment type="caution">
    <text evidence="2">The sequence shown here is derived from an EMBL/GenBank/DDBJ whole genome shotgun (WGS) entry which is preliminary data.</text>
</comment>
<dbReference type="EMBL" id="WBJZ01000001">
    <property type="protein sequence ID" value="KAB1662540.1"/>
    <property type="molecule type" value="Genomic_DNA"/>
</dbReference>
<dbReference type="InterPro" id="IPR037523">
    <property type="entry name" value="VOC_core"/>
</dbReference>